<comment type="caution">
    <text evidence="3">The sequence shown here is derived from an EMBL/GenBank/DDBJ whole genome shotgun (WGS) entry which is preliminary data.</text>
</comment>
<dbReference type="Proteomes" id="UP000186817">
    <property type="component" value="Unassembled WGS sequence"/>
</dbReference>
<dbReference type="SUPFAM" id="SSF81606">
    <property type="entry name" value="PP2C-like"/>
    <property type="match status" value="1"/>
</dbReference>
<keyword evidence="1" id="KW-0464">Manganese</keyword>
<dbReference type="GO" id="GO:0004722">
    <property type="term" value="F:protein serine/threonine phosphatase activity"/>
    <property type="evidence" value="ECO:0007669"/>
    <property type="project" value="UniProtKB-EC"/>
</dbReference>
<comment type="catalytic activity">
    <reaction evidence="1">
        <text>O-phospho-L-threonyl-[protein] + H2O = L-threonyl-[protein] + phosphate</text>
        <dbReference type="Rhea" id="RHEA:47004"/>
        <dbReference type="Rhea" id="RHEA-COMP:11060"/>
        <dbReference type="Rhea" id="RHEA-COMP:11605"/>
        <dbReference type="ChEBI" id="CHEBI:15377"/>
        <dbReference type="ChEBI" id="CHEBI:30013"/>
        <dbReference type="ChEBI" id="CHEBI:43474"/>
        <dbReference type="ChEBI" id="CHEBI:61977"/>
        <dbReference type="EC" id="3.1.3.16"/>
    </reaction>
</comment>
<sequence length="521" mass="56839">MAALRQRSLKHAVGARWFAAEPRRLRLSLGAGCIPKVDGHKGEDAFFASLPISAFGLADGVGGWADRGVDAGLFSRALLHSAFECMRQRASAMQRPDLPGVAVEAFQAVREKSLEGSCTLLLGQLQQDVISLLNLGDCGIMALRPCSILPRFHGGTVKTSMRLIYRSTPMLHRTNMPLQLSAQDPDVSSLTDYFDLVTRAASWRNPEAEMSEKGYPKQVYSDPPKIDLVWLPCGAPPQAALTSESASLDLPLNDGATPQRRKASSLHGLSNAAEDSLLKAQQQFWCQQLKLHDQIEDLKPLYAKLWLKAIDEEETQVAQQVRLETGAAVKTDEGAERKDSGEDETEEDGSDDTEEGDESEQSDGDLWDAHQGTKWQSASPVDGPLDAAAFEQQRARRDSDASSVRSSQVLSARDQVFKKLQKILTAKARRKSRRTCNIFLVSPVEGENASLVLPGFSPSEVFGPADVERMKQVRDSPPKQCPGPDGLRMLKELVAEIKKVEAASESASIYIGGASMQAEQA</sequence>
<accession>A0A1Q9DJP4</accession>
<dbReference type="PANTHER" id="PTHR12320">
    <property type="entry name" value="PROTEIN PHOSPHATASE 2C"/>
    <property type="match status" value="1"/>
</dbReference>
<organism evidence="3 4">
    <name type="scientific">Symbiodinium microadriaticum</name>
    <name type="common">Dinoflagellate</name>
    <name type="synonym">Zooxanthella microadriatica</name>
    <dbReference type="NCBI Taxonomy" id="2951"/>
    <lineage>
        <taxon>Eukaryota</taxon>
        <taxon>Sar</taxon>
        <taxon>Alveolata</taxon>
        <taxon>Dinophyceae</taxon>
        <taxon>Suessiales</taxon>
        <taxon>Symbiodiniaceae</taxon>
        <taxon>Symbiodinium</taxon>
    </lineage>
</organism>
<dbReference type="InterPro" id="IPR036457">
    <property type="entry name" value="PPM-type-like_dom_sf"/>
</dbReference>
<dbReference type="EMBL" id="LSRX01000503">
    <property type="protein sequence ID" value="OLP95402.1"/>
    <property type="molecule type" value="Genomic_DNA"/>
</dbReference>
<keyword evidence="1" id="KW-0904">Protein phosphatase</keyword>
<keyword evidence="1" id="KW-0479">Metal-binding</keyword>
<protein>
    <recommendedName>
        <fullName evidence="1">Protein phosphatase</fullName>
        <ecNumber evidence="1">3.1.3.16</ecNumber>
    </recommendedName>
</protein>
<dbReference type="PANTHER" id="PTHR12320:SF1">
    <property type="entry name" value="PROTEIN PHOSPHATASE PTC7 HOMOLOG"/>
    <property type="match status" value="1"/>
</dbReference>
<evidence type="ECO:0000313" key="3">
    <source>
        <dbReference type="EMBL" id="OLP95402.1"/>
    </source>
</evidence>
<evidence type="ECO:0000313" key="4">
    <source>
        <dbReference type="Proteomes" id="UP000186817"/>
    </source>
</evidence>
<comment type="similarity">
    <text evidence="1">Belongs to the PP2C family.</text>
</comment>
<dbReference type="OrthoDB" id="60843at2759"/>
<feature type="compositionally biased region" description="Acidic residues" evidence="2">
    <location>
        <begin position="341"/>
        <end position="366"/>
    </location>
</feature>
<dbReference type="InterPro" id="IPR039123">
    <property type="entry name" value="PPTC7"/>
</dbReference>
<keyword evidence="4" id="KW-1185">Reference proteome</keyword>
<name>A0A1Q9DJP4_SYMMI</name>
<comment type="cofactor">
    <cofactor evidence="1">
        <name>Mg(2+)</name>
        <dbReference type="ChEBI" id="CHEBI:18420"/>
    </cofactor>
</comment>
<keyword evidence="1" id="KW-0378">Hydrolase</keyword>
<gene>
    <name evidence="3" type="ORF">AK812_SmicGene22464</name>
</gene>
<comment type="catalytic activity">
    <reaction evidence="1">
        <text>O-phospho-L-seryl-[protein] + H2O = L-seryl-[protein] + phosphate</text>
        <dbReference type="Rhea" id="RHEA:20629"/>
        <dbReference type="Rhea" id="RHEA-COMP:9863"/>
        <dbReference type="Rhea" id="RHEA-COMP:11604"/>
        <dbReference type="ChEBI" id="CHEBI:15377"/>
        <dbReference type="ChEBI" id="CHEBI:29999"/>
        <dbReference type="ChEBI" id="CHEBI:43474"/>
        <dbReference type="ChEBI" id="CHEBI:83421"/>
        <dbReference type="EC" id="3.1.3.16"/>
    </reaction>
</comment>
<evidence type="ECO:0000256" key="2">
    <source>
        <dbReference type="SAM" id="MobiDB-lite"/>
    </source>
</evidence>
<keyword evidence="1" id="KW-0460">Magnesium</keyword>
<comment type="cofactor">
    <cofactor evidence="1">
        <name>Mn(2+)</name>
        <dbReference type="ChEBI" id="CHEBI:29035"/>
    </cofactor>
</comment>
<feature type="region of interest" description="Disordered" evidence="2">
    <location>
        <begin position="323"/>
        <end position="367"/>
    </location>
</feature>
<feature type="compositionally biased region" description="Basic and acidic residues" evidence="2">
    <location>
        <begin position="330"/>
        <end position="340"/>
    </location>
</feature>
<dbReference type="GO" id="GO:0046872">
    <property type="term" value="F:metal ion binding"/>
    <property type="evidence" value="ECO:0007669"/>
    <property type="project" value="UniProtKB-UniRule"/>
</dbReference>
<dbReference type="EC" id="3.1.3.16" evidence="1"/>
<reference evidence="3 4" key="1">
    <citation type="submission" date="2016-02" db="EMBL/GenBank/DDBJ databases">
        <title>Genome analysis of coral dinoflagellate symbionts highlights evolutionary adaptations to a symbiotic lifestyle.</title>
        <authorList>
            <person name="Aranda M."/>
            <person name="Li Y."/>
            <person name="Liew Y.J."/>
            <person name="Baumgarten S."/>
            <person name="Simakov O."/>
            <person name="Wilson M."/>
            <person name="Piel J."/>
            <person name="Ashoor H."/>
            <person name="Bougouffa S."/>
            <person name="Bajic V.B."/>
            <person name="Ryu T."/>
            <person name="Ravasi T."/>
            <person name="Bayer T."/>
            <person name="Micklem G."/>
            <person name="Kim H."/>
            <person name="Bhak J."/>
            <person name="Lajeunesse T.C."/>
            <person name="Voolstra C.R."/>
        </authorList>
    </citation>
    <scope>NUCLEOTIDE SEQUENCE [LARGE SCALE GENOMIC DNA]</scope>
    <source>
        <strain evidence="3 4">CCMP2467</strain>
    </source>
</reference>
<proteinExistence type="inferred from homology"/>
<dbReference type="AlphaFoldDB" id="A0A1Q9DJP4"/>
<dbReference type="Gene3D" id="3.60.40.10">
    <property type="entry name" value="PPM-type phosphatase domain"/>
    <property type="match status" value="1"/>
</dbReference>
<evidence type="ECO:0000256" key="1">
    <source>
        <dbReference type="RuleBase" id="RU366020"/>
    </source>
</evidence>